<organism evidence="3">
    <name type="scientific">Cyprideis torosa</name>
    <dbReference type="NCBI Taxonomy" id="163714"/>
    <lineage>
        <taxon>Eukaryota</taxon>
        <taxon>Metazoa</taxon>
        <taxon>Ecdysozoa</taxon>
        <taxon>Arthropoda</taxon>
        <taxon>Crustacea</taxon>
        <taxon>Oligostraca</taxon>
        <taxon>Ostracoda</taxon>
        <taxon>Podocopa</taxon>
        <taxon>Podocopida</taxon>
        <taxon>Cytherocopina</taxon>
        <taxon>Cytheroidea</taxon>
        <taxon>Cytherideidae</taxon>
        <taxon>Cyprideis</taxon>
    </lineage>
</organism>
<dbReference type="Gene3D" id="3.30.420.150">
    <property type="entry name" value="Exopolyphosphatase. Domain 2"/>
    <property type="match status" value="1"/>
</dbReference>
<dbReference type="GO" id="GO:0009134">
    <property type="term" value="P:nucleoside diphosphate catabolic process"/>
    <property type="evidence" value="ECO:0007669"/>
    <property type="project" value="TreeGrafter"/>
</dbReference>
<dbReference type="GO" id="GO:0045134">
    <property type="term" value="F:UDP phosphatase activity"/>
    <property type="evidence" value="ECO:0007669"/>
    <property type="project" value="TreeGrafter"/>
</dbReference>
<dbReference type="PANTHER" id="PTHR11782:SF83">
    <property type="entry name" value="GUANOSINE-DIPHOSPHATASE"/>
    <property type="match status" value="1"/>
</dbReference>
<dbReference type="Gene3D" id="3.30.420.40">
    <property type="match status" value="1"/>
</dbReference>
<evidence type="ECO:0000313" key="3">
    <source>
        <dbReference type="EMBL" id="CAD7224064.1"/>
    </source>
</evidence>
<dbReference type="GO" id="GO:0017111">
    <property type="term" value="F:ribonucleoside triphosphate phosphatase activity"/>
    <property type="evidence" value="ECO:0007669"/>
    <property type="project" value="TreeGrafter"/>
</dbReference>
<protein>
    <submittedName>
        <fullName evidence="3">Uncharacterized protein</fullName>
    </submittedName>
</protein>
<proteinExistence type="inferred from homology"/>
<comment type="similarity">
    <text evidence="1">Belongs to the GDA1/CD39 NTPase family.</text>
</comment>
<dbReference type="GO" id="GO:0004382">
    <property type="term" value="F:GDP phosphatase activity"/>
    <property type="evidence" value="ECO:0007669"/>
    <property type="project" value="TreeGrafter"/>
</dbReference>
<accession>A0A7R8ZJR1</accession>
<gene>
    <name evidence="3" type="ORF">CTOB1V02_LOCUS2034</name>
</gene>
<sequence length="644" mass="70274">MSSAPRFAPVSRASPPVEDEGVTVTIEVCLAGTPVGTGAAEVTVPPHATVRDVMEQFLKSRGVDENQVSESWRLLTVYGDCLAFDLSLEEANITPGSTLYLGNKESEASLFGFHNWWLLSFLTIAIGITGVICISTAYIVHTKVPFQYGVVMDAGSTYSFFVVYGWAGSKRNGTGVVERIGEPCVMNASLTELGPNPEAVKAYVGPCVQQMQNLVSSPLLLGSPVFVEGSAGFRLLSSGENSTVALAVLETVRDALFSLGFTDVKVGVLGAANEGIGSWVTLNYVRDTLDHLDAHGKRPRTIGALDITDSSIDISYQSRDFGNPNVTTIRLYGIKFPLYSASYLCYGLNQAHLRYLDDLVQNANGTTVVVGPTGAGGSNTSGVSVLVMPNPCGNSGLTAPVVYRLRDITQSPCTHSEQSPSDEETLLQFNYTWDSQECTKRVKQLLDPAFCRASYGDSYCLPSPESLPPFHTGELSSAIHVLTDVVEDLQLNATTNNREEFERRLNHICGMNWTQLNEAFNKSGNADARFLKELCFQGMLIQTFLIDFLRFDSEESWNNLTFAQKMDEMDLSWTMGFMINATNAIPETSPSPLLDGSMYALLVVLFIGFLFTGTAFLLHAFHMRKNHEGFARMVVPIRPAYGTI</sequence>
<dbReference type="InterPro" id="IPR000407">
    <property type="entry name" value="GDA1_CD39_NTPase"/>
</dbReference>
<dbReference type="EMBL" id="OB660301">
    <property type="protein sequence ID" value="CAD7224064.1"/>
    <property type="molecule type" value="Genomic_DNA"/>
</dbReference>
<name>A0A7R8ZJR1_9CRUS</name>
<reference evidence="3" key="1">
    <citation type="submission" date="2020-11" db="EMBL/GenBank/DDBJ databases">
        <authorList>
            <person name="Tran Van P."/>
        </authorList>
    </citation>
    <scope>NUCLEOTIDE SEQUENCE</scope>
</reference>
<evidence type="ECO:0000256" key="2">
    <source>
        <dbReference type="ARBA" id="ARBA00022801"/>
    </source>
</evidence>
<dbReference type="Pfam" id="PF01150">
    <property type="entry name" value="GDA1_CD39"/>
    <property type="match status" value="1"/>
</dbReference>
<keyword evidence="2" id="KW-0378">Hydrolase</keyword>
<dbReference type="OrthoDB" id="6372431at2759"/>
<dbReference type="GO" id="GO:0005886">
    <property type="term" value="C:plasma membrane"/>
    <property type="evidence" value="ECO:0007669"/>
    <property type="project" value="TreeGrafter"/>
</dbReference>
<evidence type="ECO:0000256" key="1">
    <source>
        <dbReference type="ARBA" id="ARBA00009283"/>
    </source>
</evidence>
<dbReference type="PANTHER" id="PTHR11782">
    <property type="entry name" value="ADENOSINE/GUANOSINE DIPHOSPHATASE"/>
    <property type="match status" value="1"/>
</dbReference>
<dbReference type="AlphaFoldDB" id="A0A7R8ZJR1"/>